<comment type="caution">
    <text evidence="6">The sequence shown here is derived from an EMBL/GenBank/DDBJ whole genome shotgun (WGS) entry which is preliminary data.</text>
</comment>
<dbReference type="AlphaFoldDB" id="A0A432XCV3"/>
<gene>
    <name evidence="6" type="ORF">CWE21_10460</name>
</gene>
<dbReference type="InterPro" id="IPR014284">
    <property type="entry name" value="RNA_pol_sigma-70_dom"/>
</dbReference>
<dbReference type="GO" id="GO:0016987">
    <property type="term" value="F:sigma factor activity"/>
    <property type="evidence" value="ECO:0007669"/>
    <property type="project" value="UniProtKB-KW"/>
</dbReference>
<dbReference type="PANTHER" id="PTHR43133">
    <property type="entry name" value="RNA POLYMERASE ECF-TYPE SIGMA FACTO"/>
    <property type="match status" value="1"/>
</dbReference>
<protein>
    <submittedName>
        <fullName evidence="6">RNA polymerase sigma factor</fullName>
    </submittedName>
</protein>
<comment type="similarity">
    <text evidence="1">Belongs to the sigma-70 factor family. ECF subfamily.</text>
</comment>
<evidence type="ECO:0000256" key="2">
    <source>
        <dbReference type="ARBA" id="ARBA00023015"/>
    </source>
</evidence>
<dbReference type="SUPFAM" id="SSF88946">
    <property type="entry name" value="Sigma2 domain of RNA polymerase sigma factors"/>
    <property type="match status" value="1"/>
</dbReference>
<dbReference type="GO" id="GO:0006352">
    <property type="term" value="P:DNA-templated transcription initiation"/>
    <property type="evidence" value="ECO:0007669"/>
    <property type="project" value="InterPro"/>
</dbReference>
<dbReference type="InterPro" id="IPR039425">
    <property type="entry name" value="RNA_pol_sigma-70-like"/>
</dbReference>
<dbReference type="SUPFAM" id="SSF88659">
    <property type="entry name" value="Sigma3 and sigma4 domains of RNA polymerase sigma factors"/>
    <property type="match status" value="1"/>
</dbReference>
<keyword evidence="7" id="KW-1185">Reference proteome</keyword>
<dbReference type="RefSeq" id="WP_126834392.1">
    <property type="nucleotide sequence ID" value="NZ_PIPT01000008.1"/>
</dbReference>
<keyword evidence="2" id="KW-0805">Transcription regulation</keyword>
<dbReference type="CDD" id="cd06171">
    <property type="entry name" value="Sigma70_r4"/>
    <property type="match status" value="1"/>
</dbReference>
<dbReference type="InterPro" id="IPR013324">
    <property type="entry name" value="RNA_pol_sigma_r3/r4-like"/>
</dbReference>
<reference evidence="7" key="1">
    <citation type="journal article" date="2018" name="Front. Microbiol.">
        <title>Genome-Based Analysis Reveals the Taxonomy and Diversity of the Family Idiomarinaceae.</title>
        <authorList>
            <person name="Liu Y."/>
            <person name="Lai Q."/>
            <person name="Shao Z."/>
        </authorList>
    </citation>
    <scope>NUCLEOTIDE SEQUENCE [LARGE SCALE GENOMIC DNA]</scope>
    <source>
        <strain evidence="7">SW15</strain>
    </source>
</reference>
<dbReference type="NCBIfam" id="TIGR02937">
    <property type="entry name" value="sigma70-ECF"/>
    <property type="match status" value="1"/>
</dbReference>
<dbReference type="InterPro" id="IPR013249">
    <property type="entry name" value="RNA_pol_sigma70_r4_t2"/>
</dbReference>
<dbReference type="EMBL" id="PIPT01000008">
    <property type="protein sequence ID" value="RUO46571.1"/>
    <property type="molecule type" value="Genomic_DNA"/>
</dbReference>
<dbReference type="Gene3D" id="1.10.1740.10">
    <property type="match status" value="1"/>
</dbReference>
<dbReference type="InterPro" id="IPR013325">
    <property type="entry name" value="RNA_pol_sigma_r2"/>
</dbReference>
<dbReference type="Gene3D" id="1.10.10.10">
    <property type="entry name" value="Winged helix-like DNA-binding domain superfamily/Winged helix DNA-binding domain"/>
    <property type="match status" value="1"/>
</dbReference>
<evidence type="ECO:0000256" key="3">
    <source>
        <dbReference type="ARBA" id="ARBA00023082"/>
    </source>
</evidence>
<dbReference type="Proteomes" id="UP000286678">
    <property type="component" value="Unassembled WGS sequence"/>
</dbReference>
<evidence type="ECO:0000313" key="6">
    <source>
        <dbReference type="EMBL" id="RUO46571.1"/>
    </source>
</evidence>
<dbReference type="GO" id="GO:0003677">
    <property type="term" value="F:DNA binding"/>
    <property type="evidence" value="ECO:0007669"/>
    <property type="project" value="InterPro"/>
</dbReference>
<keyword evidence="4" id="KW-0804">Transcription</keyword>
<dbReference type="InterPro" id="IPR036388">
    <property type="entry name" value="WH-like_DNA-bd_sf"/>
</dbReference>
<name>A0A432XCV3_9GAMM</name>
<evidence type="ECO:0000256" key="1">
    <source>
        <dbReference type="ARBA" id="ARBA00010641"/>
    </source>
</evidence>
<keyword evidence="3" id="KW-0731">Sigma factor</keyword>
<organism evidence="6 7">
    <name type="scientific">Pseudidiomarina aquimaris</name>
    <dbReference type="NCBI Taxonomy" id="641841"/>
    <lineage>
        <taxon>Bacteria</taxon>
        <taxon>Pseudomonadati</taxon>
        <taxon>Pseudomonadota</taxon>
        <taxon>Gammaproteobacteria</taxon>
        <taxon>Alteromonadales</taxon>
        <taxon>Idiomarinaceae</taxon>
        <taxon>Pseudidiomarina</taxon>
    </lineage>
</organism>
<proteinExistence type="inferred from homology"/>
<dbReference type="Pfam" id="PF08281">
    <property type="entry name" value="Sigma70_r4_2"/>
    <property type="match status" value="1"/>
</dbReference>
<evidence type="ECO:0000256" key="4">
    <source>
        <dbReference type="ARBA" id="ARBA00023163"/>
    </source>
</evidence>
<evidence type="ECO:0000313" key="7">
    <source>
        <dbReference type="Proteomes" id="UP000286678"/>
    </source>
</evidence>
<dbReference type="PANTHER" id="PTHR43133:SF63">
    <property type="entry name" value="RNA POLYMERASE SIGMA FACTOR FECI-RELATED"/>
    <property type="match status" value="1"/>
</dbReference>
<sequence length="194" mass="22329">MGEKLMVRKARRAASHGLIERLLAEHTFALRRFIRVRLHTEQQHECDDVLQDVYMRLSQIEDLPAKLAGRLDTTRNYLLQIASNLIIDRARRAQARKQASHISSNDDDDEVPLYCEVNSPERSLANKRKLQRIDHALQKLKPAQRQAFMLHRIEGLSYREISDRLGLSVSTIEKHIAAALTSARHAIAKEEHDV</sequence>
<accession>A0A432XCV3</accession>
<feature type="domain" description="RNA polymerase sigma factor 70 region 4 type 2" evidence="5">
    <location>
        <begin position="131"/>
        <end position="180"/>
    </location>
</feature>
<dbReference type="OrthoDB" id="9797134at2"/>
<evidence type="ECO:0000259" key="5">
    <source>
        <dbReference type="Pfam" id="PF08281"/>
    </source>
</evidence>